<dbReference type="PANTHER" id="PTHR11142">
    <property type="entry name" value="PSEUDOURIDYLATE SYNTHASE"/>
    <property type="match status" value="1"/>
</dbReference>
<evidence type="ECO:0000313" key="11">
    <source>
        <dbReference type="Proteomes" id="UP000263928"/>
    </source>
</evidence>
<dbReference type="EMBL" id="RCIW01000016">
    <property type="protein sequence ID" value="RLP07936.1"/>
    <property type="molecule type" value="Genomic_DNA"/>
</dbReference>
<dbReference type="Proteomes" id="UP000263928">
    <property type="component" value="Unassembled WGS sequence"/>
</dbReference>
<dbReference type="InterPro" id="IPR020094">
    <property type="entry name" value="TruA/RsuA/RluB/E/F_N"/>
</dbReference>
<dbReference type="InterPro" id="IPR020097">
    <property type="entry name" value="PsdUridine_synth_TruA_a/b_dom"/>
</dbReference>
<keyword evidence="2 4" id="KW-0819">tRNA processing</keyword>
<evidence type="ECO:0000313" key="12">
    <source>
        <dbReference type="Proteomes" id="UP000279336"/>
    </source>
</evidence>
<evidence type="ECO:0000256" key="5">
    <source>
        <dbReference type="PIRSR" id="PIRSR001430-1"/>
    </source>
</evidence>
<comment type="similarity">
    <text evidence="1 4 7">Belongs to the tRNA pseudouridine synthase TruA family.</text>
</comment>
<dbReference type="GO" id="GO:0003723">
    <property type="term" value="F:RNA binding"/>
    <property type="evidence" value="ECO:0007669"/>
    <property type="project" value="InterPro"/>
</dbReference>
<sequence>MTSGTDRPGTHRLRLDIGYDGTAFHGWAVQPGLRTVEGELASWIGRIAGLGAAADLTVAGRTDAGVHARGQVAHVDAPAGLDPAVLEHRLRRVLPPDLVVHRVSRAPDGFDARFAATWRRYVYRLWDERSRPDPLLRGHVTAVRGTIDTALLSEAGSHLLGLRDFAAFCRRREGATTIRTLLDCTAARAGDPCGTVELLVRADAFCHSMVRSLTGALVAIGTGRRPLEWIDELAASTSRCGEVHVMHPGGLCLEEVGYPDDGALAARVEQARAVRTLPRADCGCITEG</sequence>
<evidence type="ECO:0000256" key="3">
    <source>
        <dbReference type="ARBA" id="ARBA00023235"/>
    </source>
</evidence>
<gene>
    <name evidence="4 9" type="primary">truA</name>
    <name evidence="9" type="ORF">D7U36_10230</name>
    <name evidence="10" type="ORF">PROPAUS_1255</name>
</gene>
<dbReference type="OrthoDB" id="9811823at2"/>
<comment type="catalytic activity">
    <reaction evidence="4 7">
        <text>uridine(38/39/40) in tRNA = pseudouridine(38/39/40) in tRNA</text>
        <dbReference type="Rhea" id="RHEA:22376"/>
        <dbReference type="Rhea" id="RHEA-COMP:10085"/>
        <dbReference type="Rhea" id="RHEA-COMP:10087"/>
        <dbReference type="ChEBI" id="CHEBI:65314"/>
        <dbReference type="ChEBI" id="CHEBI:65315"/>
        <dbReference type="EC" id="5.4.99.12"/>
    </reaction>
</comment>
<feature type="domain" description="Pseudouridine synthase I TruA alpha/beta" evidence="8">
    <location>
        <begin position="157"/>
        <end position="259"/>
    </location>
</feature>
<feature type="binding site" evidence="4 6">
    <location>
        <position position="121"/>
    </location>
    <ligand>
        <name>substrate</name>
    </ligand>
</feature>
<accession>A0A383S7W0</accession>
<dbReference type="InterPro" id="IPR001406">
    <property type="entry name" value="PsdUridine_synth_TruA"/>
</dbReference>
<dbReference type="InterPro" id="IPR020103">
    <property type="entry name" value="PsdUridine_synth_cat_dom_sf"/>
</dbReference>
<dbReference type="EC" id="5.4.99.12" evidence="4"/>
<evidence type="ECO:0000259" key="8">
    <source>
        <dbReference type="Pfam" id="PF01416"/>
    </source>
</evidence>
<keyword evidence="3 4" id="KW-0413">Isomerase</keyword>
<dbReference type="PANTHER" id="PTHR11142:SF0">
    <property type="entry name" value="TRNA PSEUDOURIDINE SYNTHASE-LIKE 1"/>
    <property type="match status" value="1"/>
</dbReference>
<dbReference type="SUPFAM" id="SSF55120">
    <property type="entry name" value="Pseudouridine synthase"/>
    <property type="match status" value="1"/>
</dbReference>
<dbReference type="NCBIfam" id="TIGR00071">
    <property type="entry name" value="hisT_truA"/>
    <property type="match status" value="1"/>
</dbReference>
<dbReference type="EMBL" id="UNQJ01000007">
    <property type="protein sequence ID" value="SYZ33336.1"/>
    <property type="molecule type" value="Genomic_DNA"/>
</dbReference>
<comment type="caution">
    <text evidence="4">Lacks conserved residue(s) required for the propagation of feature annotation.</text>
</comment>
<reference evidence="9 12" key="3">
    <citation type="submission" date="2018-10" db="EMBL/GenBank/DDBJ databases">
        <title>Propionibacterium australiense Genome Sequencing and Assembly.</title>
        <authorList>
            <person name="Bernier A.-M."/>
            <person name="Bernard K."/>
        </authorList>
    </citation>
    <scope>NUCLEOTIDE SEQUENCE [LARGE SCALE GENOMIC DNA]</scope>
    <source>
        <strain evidence="9 12">NML98A078</strain>
    </source>
</reference>
<feature type="active site" description="Nucleophile" evidence="4 5">
    <location>
        <position position="63"/>
    </location>
</feature>
<dbReference type="GO" id="GO:0160147">
    <property type="term" value="F:tRNA pseudouridine(38-40) synthase activity"/>
    <property type="evidence" value="ECO:0007669"/>
    <property type="project" value="UniProtKB-EC"/>
</dbReference>
<comment type="subunit">
    <text evidence="4">Homodimer.</text>
</comment>
<reference evidence="10" key="1">
    <citation type="submission" date="2018-08" db="EMBL/GenBank/DDBJ databases">
        <authorList>
            <person name="Ferrada E.E."/>
            <person name="Latorre B.A."/>
        </authorList>
    </citation>
    <scope>NUCLEOTIDE SEQUENCE [LARGE SCALE GENOMIC DNA]</scope>
    <source>
        <strain evidence="10">Propionibacterium_australiense1</strain>
    </source>
</reference>
<evidence type="ECO:0000256" key="4">
    <source>
        <dbReference type="HAMAP-Rule" id="MF_00171"/>
    </source>
</evidence>
<reference evidence="11" key="2">
    <citation type="submission" date="2018-08" db="EMBL/GenBank/DDBJ databases">
        <authorList>
            <person name="Hornung B."/>
        </authorList>
    </citation>
    <scope>NUCLEOTIDE SEQUENCE [LARGE SCALE GENOMIC DNA]</scope>
</reference>
<evidence type="ECO:0000256" key="7">
    <source>
        <dbReference type="RuleBase" id="RU003792"/>
    </source>
</evidence>
<dbReference type="HAMAP" id="MF_00171">
    <property type="entry name" value="TruA"/>
    <property type="match status" value="1"/>
</dbReference>
<dbReference type="RefSeq" id="WP_119161691.1">
    <property type="nucleotide sequence ID" value="NZ_LR134442.1"/>
</dbReference>
<comment type="function">
    <text evidence="4">Formation of pseudouridine at positions 38, 39 and 40 in the anticodon stem and loop of transfer RNAs.</text>
</comment>
<protein>
    <recommendedName>
        <fullName evidence="4">tRNA pseudouridine synthase A</fullName>
        <ecNumber evidence="4">5.4.99.12</ecNumber>
    </recommendedName>
    <alternativeName>
        <fullName evidence="4">tRNA pseudouridine(38-40) synthase</fullName>
    </alternativeName>
    <alternativeName>
        <fullName evidence="4">tRNA pseudouridylate synthase I</fullName>
    </alternativeName>
    <alternativeName>
        <fullName evidence="4">tRNA-uridine isomerase I</fullName>
    </alternativeName>
</protein>
<evidence type="ECO:0000256" key="2">
    <source>
        <dbReference type="ARBA" id="ARBA00022694"/>
    </source>
</evidence>
<dbReference type="AlphaFoldDB" id="A0A383S7W0"/>
<keyword evidence="11" id="KW-1185">Reference proteome</keyword>
<name>A0A383S7W0_9ACTN</name>
<evidence type="ECO:0000256" key="1">
    <source>
        <dbReference type="ARBA" id="ARBA00009375"/>
    </source>
</evidence>
<evidence type="ECO:0000313" key="10">
    <source>
        <dbReference type="EMBL" id="SYZ33336.1"/>
    </source>
</evidence>
<proteinExistence type="inferred from homology"/>
<dbReference type="Proteomes" id="UP000279336">
    <property type="component" value="Unassembled WGS sequence"/>
</dbReference>
<dbReference type="CDD" id="cd02570">
    <property type="entry name" value="PseudoU_synth_EcTruA"/>
    <property type="match status" value="1"/>
</dbReference>
<dbReference type="Pfam" id="PF01416">
    <property type="entry name" value="PseudoU_synth_1"/>
    <property type="match status" value="1"/>
</dbReference>
<organism evidence="10 11">
    <name type="scientific">Propionibacterium australiense</name>
    <dbReference type="NCBI Taxonomy" id="119981"/>
    <lineage>
        <taxon>Bacteria</taxon>
        <taxon>Bacillati</taxon>
        <taxon>Actinomycetota</taxon>
        <taxon>Actinomycetes</taxon>
        <taxon>Propionibacteriales</taxon>
        <taxon>Propionibacteriaceae</taxon>
        <taxon>Propionibacterium</taxon>
    </lineage>
</organism>
<dbReference type="Gene3D" id="3.30.70.660">
    <property type="entry name" value="Pseudouridine synthase I, catalytic domain, C-terminal subdomain"/>
    <property type="match status" value="1"/>
</dbReference>
<dbReference type="PIRSF" id="PIRSF001430">
    <property type="entry name" value="tRNA_psdUrid_synth"/>
    <property type="match status" value="1"/>
</dbReference>
<dbReference type="GO" id="GO:0031119">
    <property type="term" value="P:tRNA pseudouridine synthesis"/>
    <property type="evidence" value="ECO:0007669"/>
    <property type="project" value="UniProtKB-UniRule"/>
</dbReference>
<evidence type="ECO:0000313" key="9">
    <source>
        <dbReference type="EMBL" id="RLP07936.1"/>
    </source>
</evidence>
<evidence type="ECO:0000256" key="6">
    <source>
        <dbReference type="PIRSR" id="PIRSR001430-2"/>
    </source>
</evidence>
<dbReference type="Gene3D" id="3.30.70.580">
    <property type="entry name" value="Pseudouridine synthase I, catalytic domain, N-terminal subdomain"/>
    <property type="match status" value="1"/>
</dbReference>
<dbReference type="InterPro" id="IPR020095">
    <property type="entry name" value="PsdUridine_synth_TruA_C"/>
</dbReference>